<reference evidence="1" key="1">
    <citation type="submission" date="2021-06" db="EMBL/GenBank/DDBJ databases">
        <authorList>
            <person name="Kallberg Y."/>
            <person name="Tangrot J."/>
            <person name="Rosling A."/>
        </authorList>
    </citation>
    <scope>NUCLEOTIDE SEQUENCE</scope>
    <source>
        <strain evidence="1">IL203A</strain>
    </source>
</reference>
<organism evidence="1 2">
    <name type="scientific">Dentiscutata heterogama</name>
    <dbReference type="NCBI Taxonomy" id="1316150"/>
    <lineage>
        <taxon>Eukaryota</taxon>
        <taxon>Fungi</taxon>
        <taxon>Fungi incertae sedis</taxon>
        <taxon>Mucoromycota</taxon>
        <taxon>Glomeromycotina</taxon>
        <taxon>Glomeromycetes</taxon>
        <taxon>Diversisporales</taxon>
        <taxon>Gigasporaceae</taxon>
        <taxon>Dentiscutata</taxon>
    </lineage>
</organism>
<dbReference type="Proteomes" id="UP000789702">
    <property type="component" value="Unassembled WGS sequence"/>
</dbReference>
<gene>
    <name evidence="1" type="ORF">DHETER_LOCUS7813</name>
</gene>
<accession>A0ACA9MXU3</accession>
<protein>
    <submittedName>
        <fullName evidence="1">15241_t:CDS:1</fullName>
    </submittedName>
</protein>
<keyword evidence="2" id="KW-1185">Reference proteome</keyword>
<dbReference type="EMBL" id="CAJVPU010011551">
    <property type="protein sequence ID" value="CAG8615675.1"/>
    <property type="molecule type" value="Genomic_DNA"/>
</dbReference>
<proteinExistence type="predicted"/>
<name>A0ACA9MXU3_9GLOM</name>
<sequence>DISDLYSSTYQDKNSSQQQNSYNYQEENDLKSNLRHQHVLHSLVNSHHNMTTRQPDNNSQELIFSDKQLLVNWLCT</sequence>
<evidence type="ECO:0000313" key="2">
    <source>
        <dbReference type="Proteomes" id="UP000789702"/>
    </source>
</evidence>
<comment type="caution">
    <text evidence="1">The sequence shown here is derived from an EMBL/GenBank/DDBJ whole genome shotgun (WGS) entry which is preliminary data.</text>
</comment>
<evidence type="ECO:0000313" key="1">
    <source>
        <dbReference type="EMBL" id="CAG8615675.1"/>
    </source>
</evidence>
<feature type="non-terminal residue" evidence="1">
    <location>
        <position position="1"/>
    </location>
</feature>